<evidence type="ECO:0000256" key="2">
    <source>
        <dbReference type="ARBA" id="ARBA00010441"/>
    </source>
</evidence>
<keyword evidence="3" id="KW-0472">Membrane</keyword>
<keyword evidence="5" id="KW-1185">Reference proteome</keyword>
<reference evidence="5" key="2">
    <citation type="submission" date="2013-12" db="EMBL/GenBank/DDBJ databases">
        <authorList>
            <person name="Yu Y."/>
            <person name="Lee S."/>
            <person name="de Baynast K."/>
            <person name="Wissotski M."/>
            <person name="Liu L."/>
            <person name="Talag J."/>
            <person name="Goicoechea J."/>
            <person name="Angelova A."/>
            <person name="Jetty R."/>
            <person name="Kudrna D."/>
            <person name="Golser W."/>
            <person name="Rivera L."/>
            <person name="Zhang J."/>
            <person name="Wing R."/>
        </authorList>
    </citation>
    <scope>NUCLEOTIDE SEQUENCE</scope>
</reference>
<evidence type="ECO:0000313" key="4">
    <source>
        <dbReference type="EnsemblPlants" id="LPERR07G20480.1"/>
    </source>
</evidence>
<organism evidence="4 5">
    <name type="scientific">Leersia perrieri</name>
    <dbReference type="NCBI Taxonomy" id="77586"/>
    <lineage>
        <taxon>Eukaryota</taxon>
        <taxon>Viridiplantae</taxon>
        <taxon>Streptophyta</taxon>
        <taxon>Embryophyta</taxon>
        <taxon>Tracheophyta</taxon>
        <taxon>Spermatophyta</taxon>
        <taxon>Magnoliopsida</taxon>
        <taxon>Liliopsida</taxon>
        <taxon>Poales</taxon>
        <taxon>Poaceae</taxon>
        <taxon>BOP clade</taxon>
        <taxon>Oryzoideae</taxon>
        <taxon>Oryzeae</taxon>
        <taxon>Oryzinae</taxon>
        <taxon>Leersia</taxon>
    </lineage>
</organism>
<dbReference type="GO" id="GO:0016020">
    <property type="term" value="C:membrane"/>
    <property type="evidence" value="ECO:0007669"/>
    <property type="project" value="UniProtKB-SubCell"/>
</dbReference>
<dbReference type="Proteomes" id="UP000032180">
    <property type="component" value="Chromosome 7"/>
</dbReference>
<dbReference type="PANTHER" id="PTHR10414:SF37">
    <property type="entry name" value="BB IN A BOXCAR, ISOFORM C"/>
    <property type="match status" value="1"/>
</dbReference>
<dbReference type="InterPro" id="IPR014472">
    <property type="entry name" value="CHOPT"/>
</dbReference>
<dbReference type="GO" id="GO:0008610">
    <property type="term" value="P:lipid biosynthetic process"/>
    <property type="evidence" value="ECO:0007669"/>
    <property type="project" value="UniProtKB-ARBA"/>
</dbReference>
<evidence type="ECO:0000256" key="1">
    <source>
        <dbReference type="ARBA" id="ARBA00004370"/>
    </source>
</evidence>
<comment type="similarity">
    <text evidence="2">Belongs to the CDP-alcohol phosphatidyltransferase class-I family.</text>
</comment>
<dbReference type="Gramene" id="LPERR07G20480.1">
    <property type="protein sequence ID" value="LPERR07G20480.1"/>
    <property type="gene ID" value="LPERR07G20480"/>
</dbReference>
<sequence length="65" mass="7352">MGYVGQHGVATLRRYKYSGVDHSLVAKYILQPFWSRFVNLFPLWFPSDGRCSVSASKKRKGESAA</sequence>
<evidence type="ECO:0000256" key="3">
    <source>
        <dbReference type="ARBA" id="ARBA00023136"/>
    </source>
</evidence>
<protein>
    <submittedName>
        <fullName evidence="4">Uncharacterized protein</fullName>
    </submittedName>
</protein>
<name>A0A0D9X1Y0_9ORYZ</name>
<evidence type="ECO:0000313" key="5">
    <source>
        <dbReference type="Proteomes" id="UP000032180"/>
    </source>
</evidence>
<dbReference type="EnsemblPlants" id="LPERR07G20480.1">
    <property type="protein sequence ID" value="LPERR07G20480.1"/>
    <property type="gene ID" value="LPERR07G20480"/>
</dbReference>
<accession>A0A0D9X1Y0</accession>
<proteinExistence type="inferred from homology"/>
<dbReference type="PANTHER" id="PTHR10414">
    <property type="entry name" value="ETHANOLAMINEPHOSPHOTRANSFERASE"/>
    <property type="match status" value="1"/>
</dbReference>
<dbReference type="AlphaFoldDB" id="A0A0D9X1Y0"/>
<comment type="subcellular location">
    <subcellularLocation>
        <location evidence="1">Membrane</location>
    </subcellularLocation>
</comment>
<reference evidence="4" key="3">
    <citation type="submission" date="2015-04" db="UniProtKB">
        <authorList>
            <consortium name="EnsemblPlants"/>
        </authorList>
    </citation>
    <scope>IDENTIFICATION</scope>
</reference>
<reference evidence="4 5" key="1">
    <citation type="submission" date="2012-08" db="EMBL/GenBank/DDBJ databases">
        <title>Oryza genome evolution.</title>
        <authorList>
            <person name="Wing R.A."/>
        </authorList>
    </citation>
    <scope>NUCLEOTIDE SEQUENCE</scope>
</reference>
<dbReference type="HOGENOM" id="CLU_2852940_0_0_1"/>